<dbReference type="PANTHER" id="PTHR30330">
    <property type="entry name" value="AGSS FAMILY TRANSPORTER, SODIUM-ALANINE"/>
    <property type="match status" value="1"/>
</dbReference>
<keyword evidence="3 8" id="KW-0813">Transport</keyword>
<comment type="subcellular location">
    <subcellularLocation>
        <location evidence="1 8">Cell membrane</location>
        <topology evidence="1 8">Multi-pass membrane protein</topology>
    </subcellularLocation>
</comment>
<dbReference type="Gene3D" id="1.20.1740.10">
    <property type="entry name" value="Amino acid/polyamine transporter I"/>
    <property type="match status" value="1"/>
</dbReference>
<dbReference type="PRINTS" id="PR00175">
    <property type="entry name" value="NAALASMPORT"/>
</dbReference>
<dbReference type="PROSITE" id="PS00873">
    <property type="entry name" value="NA_ALANINE_SYMP"/>
    <property type="match status" value="1"/>
</dbReference>
<feature type="transmembrane region" description="Helical" evidence="8">
    <location>
        <begin position="66"/>
        <end position="91"/>
    </location>
</feature>
<organism evidence="9 10">
    <name type="scientific">Anaerococcus kampingae</name>
    <dbReference type="NCBI Taxonomy" id="3115614"/>
    <lineage>
        <taxon>Bacteria</taxon>
        <taxon>Bacillati</taxon>
        <taxon>Bacillota</taxon>
        <taxon>Tissierellia</taxon>
        <taxon>Tissierellales</taxon>
        <taxon>Peptoniphilaceae</taxon>
        <taxon>Anaerococcus</taxon>
    </lineage>
</organism>
<dbReference type="InterPro" id="IPR001463">
    <property type="entry name" value="Na/Ala_symport"/>
</dbReference>
<comment type="similarity">
    <text evidence="2 8">Belongs to the alanine or glycine:cation symporter (AGCS) (TC 2.A.25) family.</text>
</comment>
<dbReference type="NCBIfam" id="TIGR00835">
    <property type="entry name" value="agcS"/>
    <property type="match status" value="1"/>
</dbReference>
<evidence type="ECO:0000313" key="9">
    <source>
        <dbReference type="EMBL" id="MFO3666794.1"/>
    </source>
</evidence>
<keyword evidence="5 8" id="KW-0812">Transmembrane</keyword>
<evidence type="ECO:0000256" key="3">
    <source>
        <dbReference type="ARBA" id="ARBA00022448"/>
    </source>
</evidence>
<evidence type="ECO:0000256" key="2">
    <source>
        <dbReference type="ARBA" id="ARBA00009261"/>
    </source>
</evidence>
<evidence type="ECO:0000256" key="6">
    <source>
        <dbReference type="ARBA" id="ARBA00022989"/>
    </source>
</evidence>
<keyword evidence="7 8" id="KW-0472">Membrane</keyword>
<keyword evidence="4 8" id="KW-1003">Cell membrane</keyword>
<feature type="transmembrane region" description="Helical" evidence="8">
    <location>
        <begin position="12"/>
        <end position="35"/>
    </location>
</feature>
<keyword evidence="10" id="KW-1185">Reference proteome</keyword>
<proteinExistence type="inferred from homology"/>
<keyword evidence="8" id="KW-0769">Symport</keyword>
<reference evidence="9 10" key="1">
    <citation type="journal article" date="2025" name="Anaerobe">
        <title>Description of Anaerococcus kampingiae sp. nov., Anaerococcus groningensis sp. nov., Anaerococcus martiniensis sp. nov., and Anaerococcus cruorum sp. nov., isolated from human clinical specimens.</title>
        <authorList>
            <person name="Boiten K.E."/>
            <person name="Meijer J."/>
            <person name="van Wezel E.M."/>
            <person name="Veloo A.C.M."/>
        </authorList>
    </citation>
    <scope>NUCLEOTIDE SEQUENCE [LARGE SCALE GENOMIC DNA]</scope>
    <source>
        <strain evidence="9 10">ENR0874</strain>
    </source>
</reference>
<evidence type="ECO:0000256" key="1">
    <source>
        <dbReference type="ARBA" id="ARBA00004651"/>
    </source>
</evidence>
<feature type="transmembrane region" description="Helical" evidence="8">
    <location>
        <begin position="211"/>
        <end position="229"/>
    </location>
</feature>
<dbReference type="PANTHER" id="PTHR30330:SF3">
    <property type="entry name" value="TRANSCRIPTIONAL REGULATOR, LRP FAMILY"/>
    <property type="match status" value="1"/>
</dbReference>
<keyword evidence="6 8" id="KW-1133">Transmembrane helix</keyword>
<dbReference type="RefSeq" id="WP_410035364.1">
    <property type="nucleotide sequence ID" value="NZ_JBGMEF010000016.1"/>
</dbReference>
<feature type="transmembrane region" description="Helical" evidence="8">
    <location>
        <begin position="145"/>
        <end position="163"/>
    </location>
</feature>
<feature type="transmembrane region" description="Helical" evidence="8">
    <location>
        <begin position="183"/>
        <end position="204"/>
    </location>
</feature>
<feature type="transmembrane region" description="Helical" evidence="8">
    <location>
        <begin position="241"/>
        <end position="260"/>
    </location>
</feature>
<feature type="transmembrane region" description="Helical" evidence="8">
    <location>
        <begin position="347"/>
        <end position="369"/>
    </location>
</feature>
<evidence type="ECO:0000256" key="7">
    <source>
        <dbReference type="ARBA" id="ARBA00023136"/>
    </source>
</evidence>
<feature type="transmembrane region" description="Helical" evidence="8">
    <location>
        <begin position="389"/>
        <end position="410"/>
    </location>
</feature>
<sequence>MKDFFEAINTFLWAAPLIVGIMGTGLILTLVLGGLQFRKLGFALRNTLLKVFDKSHKDHDGDISPFAALSTALAATVGTGNIVGVSLAIILGGPGAIFWMWVAAIFGMATKFSEVSLALAFRENKDGRFVGGPMYYIKNGLGKDGLAKTFALFAGIAVFGIGNSTQSNAIAGVLKSNYNINPVITGLILAIIVGFVIVGGISSISKVTSKLVPLMSLLYILGSIYLLFLNRAYIIPAFKSIFLGAFSPASLGGSFVGLTFKQVISSGVARGVFTNEAGLGSSPIAHASASTDHPCRQGLWGMSEVFVDTIIICTMTALVILTSQISWTSSSDASSLVANAFAESTNYGSYVVSIGLTLFALSTIMGWAYYGETALTYLFGDKIVIPYRILYIIFVFVGANVDLGLVWIIANILNALMALPNLYALIMLGPVVKRLATDFFKDPTRIRKSPDEYKDLLNIK</sequence>
<feature type="transmembrane region" description="Helical" evidence="8">
    <location>
        <begin position="305"/>
        <end position="327"/>
    </location>
</feature>
<name>A0ABW9MBY2_9FIRM</name>
<evidence type="ECO:0000256" key="4">
    <source>
        <dbReference type="ARBA" id="ARBA00022475"/>
    </source>
</evidence>
<gene>
    <name evidence="9" type="ORF">ACCQ42_03310</name>
</gene>
<evidence type="ECO:0000313" key="10">
    <source>
        <dbReference type="Proteomes" id="UP001637994"/>
    </source>
</evidence>
<accession>A0ABW9MBY2</accession>
<evidence type="ECO:0000256" key="8">
    <source>
        <dbReference type="RuleBase" id="RU363064"/>
    </source>
</evidence>
<comment type="caution">
    <text evidence="9">The sequence shown here is derived from an EMBL/GenBank/DDBJ whole genome shotgun (WGS) entry which is preliminary data.</text>
</comment>
<feature type="transmembrane region" description="Helical" evidence="8">
    <location>
        <begin position="97"/>
        <end position="121"/>
    </location>
</feature>
<protein>
    <submittedName>
        <fullName evidence="9">Alanine/glycine:cation symporter family protein</fullName>
    </submittedName>
</protein>
<dbReference type="Pfam" id="PF01235">
    <property type="entry name" value="Na_Ala_symp"/>
    <property type="match status" value="1"/>
</dbReference>
<dbReference type="EMBL" id="JBGMEF010000016">
    <property type="protein sequence ID" value="MFO3666794.1"/>
    <property type="molecule type" value="Genomic_DNA"/>
</dbReference>
<evidence type="ECO:0000256" key="5">
    <source>
        <dbReference type="ARBA" id="ARBA00022692"/>
    </source>
</evidence>
<dbReference type="Proteomes" id="UP001637994">
    <property type="component" value="Unassembled WGS sequence"/>
</dbReference>